<dbReference type="SUPFAM" id="SSF102405">
    <property type="entry name" value="MCP/YpsA-like"/>
    <property type="match status" value="1"/>
</dbReference>
<comment type="catalytic activity">
    <reaction evidence="2">
        <text>9-ribosyl-trans-zeatin 5'-phosphate + H2O = trans-zeatin + D-ribose 5-phosphate</text>
        <dbReference type="Rhea" id="RHEA:48564"/>
        <dbReference type="ChEBI" id="CHEBI:15377"/>
        <dbReference type="ChEBI" id="CHEBI:16522"/>
        <dbReference type="ChEBI" id="CHEBI:78346"/>
        <dbReference type="ChEBI" id="CHEBI:87947"/>
        <dbReference type="EC" id="3.2.2.n1"/>
    </reaction>
</comment>
<dbReference type="EC" id="3.2.2.n1" evidence="2"/>
<dbReference type="GO" id="GO:0009691">
    <property type="term" value="P:cytokinin biosynthetic process"/>
    <property type="evidence" value="ECO:0007669"/>
    <property type="project" value="UniProtKB-UniRule"/>
</dbReference>
<dbReference type="Pfam" id="PF03641">
    <property type="entry name" value="Lysine_decarbox"/>
    <property type="match status" value="1"/>
</dbReference>
<evidence type="ECO:0000313" key="5">
    <source>
        <dbReference type="Proteomes" id="UP000295560"/>
    </source>
</evidence>
<dbReference type="GO" id="GO:0102682">
    <property type="term" value="F:cytokinin riboside 5'-monophosphate phosphoribohydrolase activity"/>
    <property type="evidence" value="ECO:0007669"/>
    <property type="project" value="RHEA"/>
</dbReference>
<dbReference type="PANTHER" id="PTHR31223">
    <property type="entry name" value="LOG FAMILY PROTEIN YJL055W"/>
    <property type="match status" value="1"/>
</dbReference>
<evidence type="ECO:0000256" key="2">
    <source>
        <dbReference type="RuleBase" id="RU363015"/>
    </source>
</evidence>
<keyword evidence="2" id="KW-0203">Cytokinin biosynthesis</keyword>
<dbReference type="RefSeq" id="WP_165922319.1">
    <property type="nucleotide sequence ID" value="NZ_SMFZ01000001.1"/>
</dbReference>
<reference evidence="4 5" key="1">
    <citation type="submission" date="2019-03" db="EMBL/GenBank/DDBJ databases">
        <title>Sequencing the genomes of 1000 actinobacteria strains.</title>
        <authorList>
            <person name="Klenk H.-P."/>
        </authorList>
    </citation>
    <scope>NUCLEOTIDE SEQUENCE [LARGE SCALE GENOMIC DNA]</scope>
    <source>
        <strain evidence="4 5">DSM 44969</strain>
    </source>
</reference>
<dbReference type="EMBL" id="SMFZ01000001">
    <property type="protein sequence ID" value="TCK27615.1"/>
    <property type="molecule type" value="Genomic_DNA"/>
</dbReference>
<evidence type="ECO:0000256" key="1">
    <source>
        <dbReference type="ARBA" id="ARBA00006763"/>
    </source>
</evidence>
<protein>
    <recommendedName>
        <fullName evidence="2">Cytokinin riboside 5'-monophosphate phosphoribohydrolase</fullName>
        <ecNumber evidence="2">3.2.2.n1</ecNumber>
    </recommendedName>
</protein>
<dbReference type="PANTHER" id="PTHR31223:SF70">
    <property type="entry name" value="LOG FAMILY PROTEIN YJL055W"/>
    <property type="match status" value="1"/>
</dbReference>
<keyword evidence="2" id="KW-0378">Hydrolase</keyword>
<organism evidence="4 5">
    <name type="scientific">Pseudonocardia endophytica</name>
    <dbReference type="NCBI Taxonomy" id="401976"/>
    <lineage>
        <taxon>Bacteria</taxon>
        <taxon>Bacillati</taxon>
        <taxon>Actinomycetota</taxon>
        <taxon>Actinomycetes</taxon>
        <taxon>Pseudonocardiales</taxon>
        <taxon>Pseudonocardiaceae</taxon>
        <taxon>Pseudonocardia</taxon>
    </lineage>
</organism>
<name>A0A4R1I200_PSEEN</name>
<dbReference type="InterPro" id="IPR005269">
    <property type="entry name" value="LOG"/>
</dbReference>
<dbReference type="InterPro" id="IPR031100">
    <property type="entry name" value="LOG_fam"/>
</dbReference>
<comment type="caution">
    <text evidence="4">The sequence shown here is derived from an EMBL/GenBank/DDBJ whole genome shotgun (WGS) entry which is preliminary data.</text>
</comment>
<evidence type="ECO:0000313" key="4">
    <source>
        <dbReference type="EMBL" id="TCK27615.1"/>
    </source>
</evidence>
<sequence length="231" mass="24813">MTAPTTPPEPSPLHTVCVFCGSNPGRTPGYLQRVEELAVLLAESGIRIVYGGAKVGTMGALADAALRAGGEVIGVIPSHHMGDEISHQGLTELRVVESMHERKAAMSDLADGFVALPGGLGTLEEFAEIVTWSQLGIHRKPTGLLNTDGYYDHLLAFLDHAVDELFLRPDDRALVLADTDVPGLIDQMQRWSPATEQRWRSFTDDDSAEPTTTSATPHPRPASADRSAHTA</sequence>
<feature type="region of interest" description="Disordered" evidence="3">
    <location>
        <begin position="187"/>
        <end position="231"/>
    </location>
</feature>
<comment type="similarity">
    <text evidence="1 2">Belongs to the LOG family.</text>
</comment>
<dbReference type="GO" id="GO:0005829">
    <property type="term" value="C:cytosol"/>
    <property type="evidence" value="ECO:0007669"/>
    <property type="project" value="TreeGrafter"/>
</dbReference>
<gene>
    <name evidence="4" type="ORF">EV378_3487</name>
</gene>
<comment type="catalytic activity">
    <reaction evidence="2">
        <text>N(6)-(dimethylallyl)adenosine 5'-phosphate + H2O = N(6)-dimethylallyladenine + D-ribose 5-phosphate</text>
        <dbReference type="Rhea" id="RHEA:48560"/>
        <dbReference type="ChEBI" id="CHEBI:15377"/>
        <dbReference type="ChEBI" id="CHEBI:17660"/>
        <dbReference type="ChEBI" id="CHEBI:57526"/>
        <dbReference type="ChEBI" id="CHEBI:78346"/>
        <dbReference type="EC" id="3.2.2.n1"/>
    </reaction>
</comment>
<dbReference type="Proteomes" id="UP000295560">
    <property type="component" value="Unassembled WGS sequence"/>
</dbReference>
<evidence type="ECO:0000256" key="3">
    <source>
        <dbReference type="SAM" id="MobiDB-lite"/>
    </source>
</evidence>
<dbReference type="NCBIfam" id="TIGR00730">
    <property type="entry name" value="Rossman fold protein, TIGR00730 family"/>
    <property type="match status" value="1"/>
</dbReference>
<dbReference type="Gene3D" id="3.40.50.450">
    <property type="match status" value="1"/>
</dbReference>
<accession>A0A4R1I200</accession>
<keyword evidence="5" id="KW-1185">Reference proteome</keyword>
<proteinExistence type="inferred from homology"/>
<dbReference type="AlphaFoldDB" id="A0A4R1I200"/>